<feature type="domain" description="Coiled-coil" evidence="5">
    <location>
        <begin position="128"/>
        <end position="209"/>
    </location>
</feature>
<dbReference type="AlphaFoldDB" id="A0ABD0KA66"/>
<evidence type="ECO:0000256" key="4">
    <source>
        <dbReference type="SAM" id="MobiDB-lite"/>
    </source>
</evidence>
<dbReference type="Pfam" id="PF06244">
    <property type="entry name" value="Ccdc124"/>
    <property type="match status" value="1"/>
</dbReference>
<evidence type="ECO:0000256" key="1">
    <source>
        <dbReference type="ARBA" id="ARBA00004214"/>
    </source>
</evidence>
<comment type="subcellular location">
    <subcellularLocation>
        <location evidence="1">Midbody</location>
    </subcellularLocation>
</comment>
<dbReference type="PANTHER" id="PTHR21680:SF0">
    <property type="entry name" value="COILED-COIL DOMAIN-CONTAINING PROTEIN 124"/>
    <property type="match status" value="1"/>
</dbReference>
<keyword evidence="7" id="KW-1185">Reference proteome</keyword>
<dbReference type="InterPro" id="IPR036910">
    <property type="entry name" value="HMG_box_dom_sf"/>
</dbReference>
<evidence type="ECO:0000256" key="2">
    <source>
        <dbReference type="ARBA" id="ARBA00008296"/>
    </source>
</evidence>
<comment type="caution">
    <text evidence="6">The sequence shown here is derived from an EMBL/GenBank/DDBJ whole genome shotgun (WGS) entry which is preliminary data.</text>
</comment>
<gene>
    <name evidence="6" type="ORF">BaRGS_00024749</name>
</gene>
<dbReference type="GO" id="GO:0030496">
    <property type="term" value="C:midbody"/>
    <property type="evidence" value="ECO:0007669"/>
    <property type="project" value="UniProtKB-SubCell"/>
</dbReference>
<sequence>MPKKLKGENSKAVEARVRKEAARTAEAEKKKQAEEEAFWADDDKHVQRKQQRKEDKEKKRLEQLEKKKELQRLADEEMSSLKGAKPVTQEKLTRAQIQAHQERLQAEAAAAAKKEEDTPHDEKPLEENLNRLTVEGDEARSVEEAIAVLGSGEPAVDRHPEKRMKAAYAKFEQENLPRLKQENPNMRLSQLKQMLKKDWMKSPENPLNQRAAASVNS</sequence>
<feature type="region of interest" description="Disordered" evidence="4">
    <location>
        <begin position="24"/>
        <end position="137"/>
    </location>
</feature>
<comment type="similarity">
    <text evidence="2">Belongs to the CCDC124 family.</text>
</comment>
<organism evidence="6 7">
    <name type="scientific">Batillaria attramentaria</name>
    <dbReference type="NCBI Taxonomy" id="370345"/>
    <lineage>
        <taxon>Eukaryota</taxon>
        <taxon>Metazoa</taxon>
        <taxon>Spiralia</taxon>
        <taxon>Lophotrochozoa</taxon>
        <taxon>Mollusca</taxon>
        <taxon>Gastropoda</taxon>
        <taxon>Caenogastropoda</taxon>
        <taxon>Sorbeoconcha</taxon>
        <taxon>Cerithioidea</taxon>
        <taxon>Batillariidae</taxon>
        <taxon>Batillaria</taxon>
    </lineage>
</organism>
<evidence type="ECO:0000259" key="5">
    <source>
        <dbReference type="Pfam" id="PF06244"/>
    </source>
</evidence>
<dbReference type="InterPro" id="IPR054414">
    <property type="entry name" value="Ccdc124/Oxs1_C"/>
</dbReference>
<dbReference type="InterPro" id="IPR010422">
    <property type="entry name" value="Ccdc124/Oxs1"/>
</dbReference>
<evidence type="ECO:0000313" key="6">
    <source>
        <dbReference type="EMBL" id="KAK7484014.1"/>
    </source>
</evidence>
<protein>
    <recommendedName>
        <fullName evidence="5">Coiled-coil domain-containing protein</fullName>
    </recommendedName>
</protein>
<reference evidence="6 7" key="1">
    <citation type="journal article" date="2023" name="Sci. Data">
        <title>Genome assembly of the Korean intertidal mud-creeper Batillaria attramentaria.</title>
        <authorList>
            <person name="Patra A.K."/>
            <person name="Ho P.T."/>
            <person name="Jun S."/>
            <person name="Lee S.J."/>
            <person name="Kim Y."/>
            <person name="Won Y.J."/>
        </authorList>
    </citation>
    <scope>NUCLEOTIDE SEQUENCE [LARGE SCALE GENOMIC DNA]</scope>
    <source>
        <strain evidence="6">Wonlab-2016</strain>
    </source>
</reference>
<feature type="compositionally biased region" description="Basic and acidic residues" evidence="4">
    <location>
        <begin position="112"/>
        <end position="129"/>
    </location>
</feature>
<dbReference type="EMBL" id="JACVVK020000217">
    <property type="protein sequence ID" value="KAK7484014.1"/>
    <property type="molecule type" value="Genomic_DNA"/>
</dbReference>
<dbReference type="SUPFAM" id="SSF47095">
    <property type="entry name" value="HMG-box"/>
    <property type="match status" value="1"/>
</dbReference>
<evidence type="ECO:0000256" key="3">
    <source>
        <dbReference type="ARBA" id="ARBA00023054"/>
    </source>
</evidence>
<proteinExistence type="inferred from homology"/>
<feature type="compositionally biased region" description="Basic and acidic residues" evidence="4">
    <location>
        <begin position="24"/>
        <end position="34"/>
    </location>
</feature>
<keyword evidence="3" id="KW-0175">Coiled coil</keyword>
<dbReference type="PANTHER" id="PTHR21680">
    <property type="entry name" value="COILED-COIL DOMAIN-CONTAINING PROTEIN 124"/>
    <property type="match status" value="1"/>
</dbReference>
<feature type="compositionally biased region" description="Basic and acidic residues" evidence="4">
    <location>
        <begin position="52"/>
        <end position="75"/>
    </location>
</feature>
<name>A0ABD0KA66_9CAEN</name>
<dbReference type="Proteomes" id="UP001519460">
    <property type="component" value="Unassembled WGS sequence"/>
</dbReference>
<accession>A0ABD0KA66</accession>
<evidence type="ECO:0000313" key="7">
    <source>
        <dbReference type="Proteomes" id="UP001519460"/>
    </source>
</evidence>